<keyword evidence="6" id="KW-1185">Reference proteome</keyword>
<dbReference type="KEGG" id="jcu:105629817"/>
<dbReference type="SUPFAM" id="SSF55961">
    <property type="entry name" value="Bet v1-like"/>
    <property type="match status" value="1"/>
</dbReference>
<dbReference type="Gene3D" id="3.30.530.20">
    <property type="match status" value="1"/>
</dbReference>
<dbReference type="GO" id="GO:0009738">
    <property type="term" value="P:abscisic acid-activated signaling pathway"/>
    <property type="evidence" value="ECO:0007669"/>
    <property type="project" value="InterPro"/>
</dbReference>
<proteinExistence type="inferred from homology"/>
<name>A0A067LE25_JATCU</name>
<evidence type="ECO:0000313" key="5">
    <source>
        <dbReference type="EMBL" id="KDP42329.1"/>
    </source>
</evidence>
<dbReference type="PRINTS" id="PR00634">
    <property type="entry name" value="BETALLERGEN"/>
</dbReference>
<dbReference type="GO" id="GO:0004864">
    <property type="term" value="F:protein phosphatase inhibitor activity"/>
    <property type="evidence" value="ECO:0007669"/>
    <property type="project" value="InterPro"/>
</dbReference>
<protein>
    <recommendedName>
        <fullName evidence="4">Bet v I/Major latex protein domain-containing protein</fullName>
    </recommendedName>
</protein>
<evidence type="ECO:0000256" key="1">
    <source>
        <dbReference type="ARBA" id="ARBA00009744"/>
    </source>
</evidence>
<dbReference type="AlphaFoldDB" id="A0A067LE25"/>
<dbReference type="CDD" id="cd07816">
    <property type="entry name" value="Bet_v1-like"/>
    <property type="match status" value="1"/>
</dbReference>
<dbReference type="InterPro" id="IPR024949">
    <property type="entry name" value="Bet_v_I_allergen"/>
</dbReference>
<gene>
    <name evidence="5" type="ORF">JCGZ_02802</name>
</gene>
<dbReference type="STRING" id="180498.A0A067LE25"/>
<keyword evidence="3" id="KW-0568">Pathogenesis-related protein</keyword>
<dbReference type="GO" id="GO:0005634">
    <property type="term" value="C:nucleus"/>
    <property type="evidence" value="ECO:0007669"/>
    <property type="project" value="TreeGrafter"/>
</dbReference>
<sequence>MGVVTFEGQNEGSSVPPAKLFKMMVLEAERYIPKVVPGLFKGLDNLQGEGGSGTVRHVNFSEGYQFSHLKQTLDGIDEENFIFDYSIVGGDPAFIDTTKVEKMSFQVKFETSPNGRNISKRSCKAYTVDGVEVNEDEIRAFLEKTNQTFFETVKIYEAYALANPDDV</sequence>
<dbReference type="InterPro" id="IPR000916">
    <property type="entry name" value="Bet_v_I/MLP"/>
</dbReference>
<reference evidence="5 6" key="1">
    <citation type="journal article" date="2014" name="PLoS ONE">
        <title>Global Analysis of Gene Expression Profiles in Physic Nut (Jatropha curcas L.) Seedlings Exposed to Salt Stress.</title>
        <authorList>
            <person name="Zhang L."/>
            <person name="Zhang C."/>
            <person name="Wu P."/>
            <person name="Chen Y."/>
            <person name="Li M."/>
            <person name="Jiang H."/>
            <person name="Wu G."/>
        </authorList>
    </citation>
    <scope>NUCLEOTIDE SEQUENCE [LARGE SCALE GENOMIC DNA]</scope>
    <source>
        <strain evidence="6">cv. GZQX0401</strain>
        <tissue evidence="5">Young leaves</tissue>
    </source>
</reference>
<organism evidence="5 6">
    <name type="scientific">Jatropha curcas</name>
    <name type="common">Barbados nut</name>
    <dbReference type="NCBI Taxonomy" id="180498"/>
    <lineage>
        <taxon>Eukaryota</taxon>
        <taxon>Viridiplantae</taxon>
        <taxon>Streptophyta</taxon>
        <taxon>Embryophyta</taxon>
        <taxon>Tracheophyta</taxon>
        <taxon>Spermatophyta</taxon>
        <taxon>Magnoliopsida</taxon>
        <taxon>eudicotyledons</taxon>
        <taxon>Gunneridae</taxon>
        <taxon>Pentapetalae</taxon>
        <taxon>rosids</taxon>
        <taxon>fabids</taxon>
        <taxon>Malpighiales</taxon>
        <taxon>Euphorbiaceae</taxon>
        <taxon>Crotonoideae</taxon>
        <taxon>Jatropheae</taxon>
        <taxon>Jatropha</taxon>
    </lineage>
</organism>
<dbReference type="Pfam" id="PF00407">
    <property type="entry name" value="Bet_v_1"/>
    <property type="match status" value="1"/>
</dbReference>
<dbReference type="EMBL" id="KK914304">
    <property type="protein sequence ID" value="KDP42329.1"/>
    <property type="molecule type" value="Genomic_DNA"/>
</dbReference>
<feature type="domain" description="Bet v I/Major latex protein" evidence="4">
    <location>
        <begin position="15"/>
        <end position="123"/>
    </location>
</feature>
<accession>A0A067LE25</accession>
<evidence type="ECO:0000259" key="4">
    <source>
        <dbReference type="Pfam" id="PF00407"/>
    </source>
</evidence>
<dbReference type="GO" id="GO:0006952">
    <property type="term" value="P:defense response"/>
    <property type="evidence" value="ECO:0007669"/>
    <property type="project" value="UniProtKB-KW"/>
</dbReference>
<evidence type="ECO:0000256" key="2">
    <source>
        <dbReference type="ARBA" id="ARBA00022821"/>
    </source>
</evidence>
<dbReference type="Proteomes" id="UP000027138">
    <property type="component" value="Unassembled WGS sequence"/>
</dbReference>
<dbReference type="PANTHER" id="PTHR31213">
    <property type="entry name" value="OS08G0374000 PROTEIN-RELATED"/>
    <property type="match status" value="1"/>
</dbReference>
<dbReference type="GO" id="GO:0010427">
    <property type="term" value="F:abscisic acid binding"/>
    <property type="evidence" value="ECO:0007669"/>
    <property type="project" value="InterPro"/>
</dbReference>
<evidence type="ECO:0000313" key="6">
    <source>
        <dbReference type="Proteomes" id="UP000027138"/>
    </source>
</evidence>
<dbReference type="InterPro" id="IPR050279">
    <property type="entry name" value="Plant_def-hormone_signal"/>
</dbReference>
<dbReference type="OrthoDB" id="1858506at2759"/>
<evidence type="ECO:0000256" key="3">
    <source>
        <dbReference type="ARBA" id="ARBA00023265"/>
    </source>
</evidence>
<keyword evidence="2" id="KW-0611">Plant defense</keyword>
<comment type="similarity">
    <text evidence="1">Belongs to the BetVI family.</text>
</comment>
<dbReference type="PANTHER" id="PTHR31213:SF81">
    <property type="entry name" value="BET V I_MAJOR LATEX PROTEIN DOMAIN-CONTAINING PROTEIN"/>
    <property type="match status" value="1"/>
</dbReference>
<dbReference type="InterPro" id="IPR023393">
    <property type="entry name" value="START-like_dom_sf"/>
</dbReference>
<dbReference type="FunFam" id="3.30.530.20:FF:000007">
    <property type="entry name" value="Major pollen allergen Bet v 1-A"/>
    <property type="match status" value="1"/>
</dbReference>
<dbReference type="GO" id="GO:0038023">
    <property type="term" value="F:signaling receptor activity"/>
    <property type="evidence" value="ECO:0007669"/>
    <property type="project" value="InterPro"/>
</dbReference>
<dbReference type="GO" id="GO:0005737">
    <property type="term" value="C:cytoplasm"/>
    <property type="evidence" value="ECO:0007669"/>
    <property type="project" value="TreeGrafter"/>
</dbReference>